<evidence type="ECO:0000256" key="1">
    <source>
        <dbReference type="ARBA" id="ARBA00009670"/>
    </source>
</evidence>
<dbReference type="RefSeq" id="WP_074949598.1">
    <property type="nucleotide sequence ID" value="NZ_FPBV01000002.1"/>
</dbReference>
<name>A0A1I7GHN3_9BACL</name>
<dbReference type="Pfam" id="PF03109">
    <property type="entry name" value="ABC1"/>
    <property type="match status" value="1"/>
</dbReference>
<keyword evidence="4" id="KW-0808">Transferase</keyword>
<keyword evidence="2" id="KW-0472">Membrane</keyword>
<evidence type="ECO:0000256" key="2">
    <source>
        <dbReference type="SAM" id="Phobius"/>
    </source>
</evidence>
<dbReference type="Gene3D" id="1.10.510.10">
    <property type="entry name" value="Transferase(Phosphotransferase) domain 1"/>
    <property type="match status" value="1"/>
</dbReference>
<evidence type="ECO:0000259" key="3">
    <source>
        <dbReference type="Pfam" id="PF03109"/>
    </source>
</evidence>
<keyword evidence="2" id="KW-1133">Transmembrane helix</keyword>
<organism evidence="4 5">
    <name type="scientific">Alicyclobacillus macrosporangiidus</name>
    <dbReference type="NCBI Taxonomy" id="392015"/>
    <lineage>
        <taxon>Bacteria</taxon>
        <taxon>Bacillati</taxon>
        <taxon>Bacillota</taxon>
        <taxon>Bacilli</taxon>
        <taxon>Bacillales</taxon>
        <taxon>Alicyclobacillaceae</taxon>
        <taxon>Alicyclobacillus</taxon>
    </lineage>
</organism>
<keyword evidence="5" id="KW-1185">Reference proteome</keyword>
<dbReference type="GO" id="GO:0016301">
    <property type="term" value="F:kinase activity"/>
    <property type="evidence" value="ECO:0007669"/>
    <property type="project" value="UniProtKB-KW"/>
</dbReference>
<comment type="similarity">
    <text evidence="1">Belongs to the protein kinase superfamily. ADCK protein kinase family.</text>
</comment>
<dbReference type="eggNOG" id="COG0661">
    <property type="taxonomic scope" value="Bacteria"/>
</dbReference>
<dbReference type="SUPFAM" id="SSF56112">
    <property type="entry name" value="Protein kinase-like (PK-like)"/>
    <property type="match status" value="1"/>
</dbReference>
<keyword evidence="4" id="KW-0418">Kinase</keyword>
<dbReference type="InterPro" id="IPR011009">
    <property type="entry name" value="Kinase-like_dom_sf"/>
</dbReference>
<keyword evidence="2" id="KW-0812">Transmembrane</keyword>
<feature type="domain" description="ABC1 atypical kinase-like" evidence="3">
    <location>
        <begin position="125"/>
        <end position="369"/>
    </location>
</feature>
<feature type="transmembrane region" description="Helical" evidence="2">
    <location>
        <begin position="585"/>
        <end position="605"/>
    </location>
</feature>
<proteinExistence type="inferred from homology"/>
<dbReference type="EMBL" id="FPBV01000002">
    <property type="protein sequence ID" value="SFU47786.1"/>
    <property type="molecule type" value="Genomic_DNA"/>
</dbReference>
<dbReference type="STRING" id="392015.SAMN05421543_102203"/>
<keyword evidence="4" id="KW-0830">Ubiquinone</keyword>
<dbReference type="InterPro" id="IPR004147">
    <property type="entry name" value="ABC1_dom"/>
</dbReference>
<gene>
    <name evidence="4" type="ORF">SAMN05421543_102203</name>
</gene>
<feature type="transmembrane region" description="Helical" evidence="2">
    <location>
        <begin position="553"/>
        <end position="573"/>
    </location>
</feature>
<dbReference type="CDD" id="cd05121">
    <property type="entry name" value="ABC1_ADCK3-like"/>
    <property type="match status" value="1"/>
</dbReference>
<dbReference type="PANTHER" id="PTHR10566">
    <property type="entry name" value="CHAPERONE-ACTIVITY OF BC1 COMPLEX CABC1 -RELATED"/>
    <property type="match status" value="1"/>
</dbReference>
<dbReference type="Proteomes" id="UP000183508">
    <property type="component" value="Unassembled WGS sequence"/>
</dbReference>
<dbReference type="InterPro" id="IPR050154">
    <property type="entry name" value="UbiB_kinase"/>
</dbReference>
<sequence length="612" mass="67695">MRSQLIRSLAIFWLAARLLFDAWRAQRLRQRGSTRAAADRAASGAAVRAGAVGQTASAYAGGTAHAGPASPGAQAADSTVRLYQRAGARFRITALRLQGLIVKVGQFLSARADVLPAAFTRELTQLQDTVPGAPFPEVRALVEAELGAPLEAVFSAFDETPIAAASLGQVHQAVLADGTPVAVKVQRPGIERLARTDLQALRKVVRFLDRHTRIGRHINAEGLYREFAAMVERELDYRREANHLRRFQQLHAGDPRIAVPRVYDAYSARRVIVMEFVEGAKVTDSARYTRWGVRVRDVVDTLIDSYLHQVVTHGFVHVDPHPGNLLVTPAGQLCFLDFGMMSDIPQADRRTFARLVRAALTQDLDGVVQAIADLGFLQPHADRAVLRRAVGFILDRLQGIRLERGPELDAFVEELQAFLQQGPIIVRAEYLFLGRAVGILTGLITDLEPDIDWMQILRTRALPVLAAQADDPGATAPQTRFRRLARRLARLAFGEAGAAGADLVMDAVRESAAAMARMPGQVDRVLRQVADDGIRVQVDWDEVMERLDRQERLLMRAIWVLLLCVSGFAGLWLRFHDAYAAGDGALAIGFVFLVLVWVNAVRDWVARRRRRR</sequence>
<protein>
    <submittedName>
        <fullName evidence="4">Predicted unusual protein kinase regulating ubiquinone biosynthesis, AarF/ABC1/UbiB family</fullName>
    </submittedName>
</protein>
<evidence type="ECO:0000313" key="4">
    <source>
        <dbReference type="EMBL" id="SFU47786.1"/>
    </source>
</evidence>
<dbReference type="AlphaFoldDB" id="A0A1I7GHN3"/>
<dbReference type="PANTHER" id="PTHR10566:SF113">
    <property type="entry name" value="PROTEIN ACTIVITY OF BC1 COMPLEX KINASE 7, CHLOROPLASTIC"/>
    <property type="match status" value="1"/>
</dbReference>
<evidence type="ECO:0000313" key="5">
    <source>
        <dbReference type="Proteomes" id="UP000183508"/>
    </source>
</evidence>
<reference evidence="5" key="1">
    <citation type="submission" date="2016-10" db="EMBL/GenBank/DDBJ databases">
        <authorList>
            <person name="Varghese N."/>
        </authorList>
    </citation>
    <scope>NUCLEOTIDE SEQUENCE [LARGE SCALE GENOMIC DNA]</scope>
    <source>
        <strain evidence="5">DSM 17980</strain>
    </source>
</reference>
<accession>A0A1I7GHN3</accession>